<evidence type="ECO:0000313" key="7">
    <source>
        <dbReference type="Proteomes" id="UP000694890"/>
    </source>
</evidence>
<dbReference type="GeneID" id="108883046"/>
<gene>
    <name evidence="8" type="primary">LOC108883046</name>
</gene>
<dbReference type="AlphaFoldDB" id="A0AAJ7LT05"/>
<dbReference type="KEGG" id="lcf:108883046"/>
<reference evidence="8" key="1">
    <citation type="submission" date="2025-08" db="UniProtKB">
        <authorList>
            <consortium name="RefSeq"/>
        </authorList>
    </citation>
    <scope>IDENTIFICATION</scope>
    <source>
        <tissue evidence="8">Brain</tissue>
    </source>
</reference>
<evidence type="ECO:0000256" key="5">
    <source>
        <dbReference type="ARBA" id="ARBA00023136"/>
    </source>
</evidence>
<evidence type="ECO:0000256" key="6">
    <source>
        <dbReference type="SAM" id="Phobius"/>
    </source>
</evidence>
<name>A0AAJ7LT05_LATCA</name>
<keyword evidence="5 6" id="KW-0472">Membrane</keyword>
<keyword evidence="4 6" id="KW-1133">Transmembrane helix</keyword>
<feature type="transmembrane region" description="Helical" evidence="6">
    <location>
        <begin position="129"/>
        <end position="150"/>
    </location>
</feature>
<accession>A0AAJ7LT05</accession>
<sequence length="215" mass="23884">MYYCTTDVLLYIICELFMTFFKKEKKVTYNQDKCGVFAFASLVLGGKPPPKPLKRKSTLTVTLKILLTLLLPPLQITVELTAMNPEGYPADAVPLQAGRYNVPPGQPGGPSVVQYTTVSVPIEPPKDHIIWSLFSFVHLNPCCLGLAALIHSIKARDRKAVGDLDGSRRHGSTARCLNIWATVVGSILILLMIIMIIYNLNSYSYSNNYHYSYNG</sequence>
<feature type="transmembrane region" description="Helical" evidence="6">
    <location>
        <begin position="177"/>
        <end position="198"/>
    </location>
</feature>
<dbReference type="GO" id="GO:0005886">
    <property type="term" value="C:plasma membrane"/>
    <property type="evidence" value="ECO:0007669"/>
    <property type="project" value="TreeGrafter"/>
</dbReference>
<dbReference type="PANTHER" id="PTHR13999">
    <property type="entry name" value="INTERFERON INDUCIBLE TRANSMEMBRANE PROTEIN"/>
    <property type="match status" value="1"/>
</dbReference>
<evidence type="ECO:0000313" key="8">
    <source>
        <dbReference type="RefSeq" id="XP_018531427.2"/>
    </source>
</evidence>
<dbReference type="InterPro" id="IPR051517">
    <property type="entry name" value="IFITM_antiviral_protein"/>
</dbReference>
<evidence type="ECO:0000256" key="2">
    <source>
        <dbReference type="ARBA" id="ARBA00006843"/>
    </source>
</evidence>
<dbReference type="Pfam" id="PF04505">
    <property type="entry name" value="CD225"/>
    <property type="match status" value="1"/>
</dbReference>
<dbReference type="InterPro" id="IPR007593">
    <property type="entry name" value="CD225/Dispanin_fam"/>
</dbReference>
<dbReference type="Proteomes" id="UP000694890">
    <property type="component" value="Linkage group LG10"/>
</dbReference>
<protein>
    <submittedName>
        <fullName evidence="8">Uncharacterized protein LOC108883046</fullName>
    </submittedName>
</protein>
<dbReference type="PANTHER" id="PTHR13999:SF31">
    <property type="entry name" value="IFITM1-RELATED"/>
    <property type="match status" value="1"/>
</dbReference>
<evidence type="ECO:0000256" key="1">
    <source>
        <dbReference type="ARBA" id="ARBA00004370"/>
    </source>
</evidence>
<comment type="subcellular location">
    <subcellularLocation>
        <location evidence="1">Membrane</location>
    </subcellularLocation>
</comment>
<evidence type="ECO:0000256" key="3">
    <source>
        <dbReference type="ARBA" id="ARBA00022692"/>
    </source>
</evidence>
<keyword evidence="3 6" id="KW-0812">Transmembrane</keyword>
<organism evidence="7 8">
    <name type="scientific">Lates calcarifer</name>
    <name type="common">Barramundi</name>
    <name type="synonym">Holocentrus calcarifer</name>
    <dbReference type="NCBI Taxonomy" id="8187"/>
    <lineage>
        <taxon>Eukaryota</taxon>
        <taxon>Metazoa</taxon>
        <taxon>Chordata</taxon>
        <taxon>Craniata</taxon>
        <taxon>Vertebrata</taxon>
        <taxon>Euteleostomi</taxon>
        <taxon>Actinopterygii</taxon>
        <taxon>Neopterygii</taxon>
        <taxon>Teleostei</taxon>
        <taxon>Neoteleostei</taxon>
        <taxon>Acanthomorphata</taxon>
        <taxon>Carangaria</taxon>
        <taxon>Carangaria incertae sedis</taxon>
        <taxon>Centropomidae</taxon>
        <taxon>Lates</taxon>
    </lineage>
</organism>
<evidence type="ECO:0000256" key="4">
    <source>
        <dbReference type="ARBA" id="ARBA00022989"/>
    </source>
</evidence>
<comment type="similarity">
    <text evidence="2">Belongs to the CD225/Dispanin family.</text>
</comment>
<proteinExistence type="inferred from homology"/>
<dbReference type="RefSeq" id="XP_018531427.2">
    <property type="nucleotide sequence ID" value="XM_018675911.2"/>
</dbReference>
<feature type="transmembrane region" description="Helical" evidence="6">
    <location>
        <begin position="57"/>
        <end position="76"/>
    </location>
</feature>